<gene>
    <name evidence="1" type="ORF">TZ87_00528</name>
</gene>
<sequence>METIIALLVVILIGFWAVNILRPRKTSKKERFIGYMQRYDIDGEGYQSEVWEVSEDEDWK</sequence>
<evidence type="ECO:0000313" key="1">
    <source>
        <dbReference type="EMBL" id="KJQ65400.1"/>
    </source>
</evidence>
<protein>
    <submittedName>
        <fullName evidence="1">Uncharacterized protein</fullName>
    </submittedName>
</protein>
<comment type="caution">
    <text evidence="1">The sequence shown here is derived from an EMBL/GenBank/DDBJ whole genome shotgun (WGS) entry which is preliminary data.</text>
</comment>
<proteinExistence type="predicted"/>
<dbReference type="AlphaFoldDB" id="A0A0F2D5X0"/>
<accession>A0A0F2D5X0</accession>
<name>A0A0F2D5X0_STROR</name>
<dbReference type="RefSeq" id="WP_045591375.1">
    <property type="nucleotide sequence ID" value="NZ_JYGM01000001.1"/>
</dbReference>
<dbReference type="OrthoDB" id="2224816at2"/>
<organism evidence="1 2">
    <name type="scientific">Streptococcus oralis subsp. oralis</name>
    <dbReference type="NCBI Taxonomy" id="1891914"/>
    <lineage>
        <taxon>Bacteria</taxon>
        <taxon>Bacillati</taxon>
        <taxon>Bacillota</taxon>
        <taxon>Bacilli</taxon>
        <taxon>Lactobacillales</taxon>
        <taxon>Streptococcaceae</taxon>
        <taxon>Streptococcus</taxon>
    </lineage>
</organism>
<dbReference type="EMBL" id="JYGM01000001">
    <property type="protein sequence ID" value="KJQ65400.1"/>
    <property type="molecule type" value="Genomic_DNA"/>
</dbReference>
<dbReference type="Proteomes" id="UP000033657">
    <property type="component" value="Unassembled WGS sequence"/>
</dbReference>
<evidence type="ECO:0000313" key="2">
    <source>
        <dbReference type="Proteomes" id="UP000033657"/>
    </source>
</evidence>
<dbReference type="PATRIC" id="fig|28037.209.peg.527"/>
<reference evidence="1 2" key="1">
    <citation type="submission" date="2015-02" db="EMBL/GenBank/DDBJ databases">
        <title>Evolution of amylase-binding proteins of oral streptococcal species.</title>
        <authorList>
            <person name="Haase E.M."/>
        </authorList>
    </citation>
    <scope>NUCLEOTIDE SEQUENCE [LARGE SCALE GENOMIC DNA]</scope>
    <source>
        <strain evidence="1 2">COL85/1862</strain>
    </source>
</reference>